<dbReference type="EMBL" id="KY084568">
    <property type="protein sequence ID" value="ASQ41203.1"/>
    <property type="molecule type" value="Genomic_DNA"/>
</dbReference>
<dbReference type="Pfam" id="PF07730">
    <property type="entry name" value="HisKA_3"/>
    <property type="match status" value="1"/>
</dbReference>
<dbReference type="InterPro" id="IPR011712">
    <property type="entry name" value="Sig_transdc_His_kin_sub3_dim/P"/>
</dbReference>
<evidence type="ECO:0000256" key="2">
    <source>
        <dbReference type="ARBA" id="ARBA00012438"/>
    </source>
</evidence>
<dbReference type="GO" id="GO:0046983">
    <property type="term" value="F:protein dimerization activity"/>
    <property type="evidence" value="ECO:0007669"/>
    <property type="project" value="InterPro"/>
</dbReference>
<dbReference type="PROSITE" id="PS50113">
    <property type="entry name" value="PAC"/>
    <property type="match status" value="1"/>
</dbReference>
<dbReference type="InterPro" id="IPR013656">
    <property type="entry name" value="PAS_4"/>
</dbReference>
<keyword evidence="6 11" id="KW-0418">Kinase</keyword>
<evidence type="ECO:0000256" key="6">
    <source>
        <dbReference type="ARBA" id="ARBA00022777"/>
    </source>
</evidence>
<feature type="domain" description="PAS" evidence="9">
    <location>
        <begin position="2"/>
        <end position="47"/>
    </location>
</feature>
<keyword evidence="3" id="KW-0597">Phosphoprotein</keyword>
<dbReference type="InterPro" id="IPR003594">
    <property type="entry name" value="HATPase_dom"/>
</dbReference>
<keyword evidence="5" id="KW-0547">Nucleotide-binding</keyword>
<keyword evidence="4" id="KW-0808">Transferase</keyword>
<evidence type="ECO:0000256" key="3">
    <source>
        <dbReference type="ARBA" id="ARBA00022553"/>
    </source>
</evidence>
<dbReference type="InterPro" id="IPR036890">
    <property type="entry name" value="HATPase_C_sf"/>
</dbReference>
<dbReference type="AlphaFoldDB" id="A0A3S6J6J0"/>
<keyword evidence="7" id="KW-0067">ATP-binding</keyword>
<proteinExistence type="predicted"/>
<name>A0A3S6J6J0_9BACT</name>
<dbReference type="GO" id="GO:0016020">
    <property type="term" value="C:membrane"/>
    <property type="evidence" value="ECO:0007669"/>
    <property type="project" value="InterPro"/>
</dbReference>
<dbReference type="Gene3D" id="3.30.565.10">
    <property type="entry name" value="Histidine kinase-like ATPase, C-terminal domain"/>
    <property type="match status" value="1"/>
</dbReference>
<dbReference type="GO" id="GO:0005524">
    <property type="term" value="F:ATP binding"/>
    <property type="evidence" value="ECO:0007669"/>
    <property type="project" value="UniProtKB-KW"/>
</dbReference>
<keyword evidence="8" id="KW-0902">Two-component regulatory system</keyword>
<dbReference type="InterPro" id="IPR035965">
    <property type="entry name" value="PAS-like_dom_sf"/>
</dbReference>
<dbReference type="PROSITE" id="PS50112">
    <property type="entry name" value="PAS"/>
    <property type="match status" value="1"/>
</dbReference>
<dbReference type="SUPFAM" id="SSF55874">
    <property type="entry name" value="ATPase domain of HSP90 chaperone/DNA topoisomerase II/histidine kinase"/>
    <property type="match status" value="1"/>
</dbReference>
<sequence>MNEIELNQIFHTAADGMRVIDRNFNVLRMNKALCHMSGISIERGLGKKCYEVFSGSVCHTAQCPFPMILAGRERIECDVFKLRYDGVKIPCILTATPLSDSDGNVIGIVENFKDISERKAMEEALLSLNSELELRVKKRTQDLEEEILQRKKSEKALKISEKKLRRLSSELLDRQERERQHIANELHDVLGRSLTAIKYSVESIVKNMYENGDSIYTKKLNNVLMLIKNAGQEVREISVNLRPSILDDLGILATISWFCREFNKTYPEFYIQRNITVQEDDIPDPIKIVVFRLLQEAMNNSVKHCQCNKIQIDLKKSDNKLSLTIQDNGNGFDLSEQLSSNKGPDKRFGLISMQERVELSGGVFNIKSSDIGTIISVEWL</sequence>
<evidence type="ECO:0000259" key="10">
    <source>
        <dbReference type="PROSITE" id="PS50113"/>
    </source>
</evidence>
<dbReference type="PANTHER" id="PTHR24421:SF10">
    <property type="entry name" value="NITRATE_NITRITE SENSOR PROTEIN NARQ"/>
    <property type="match status" value="1"/>
</dbReference>
<protein>
    <recommendedName>
        <fullName evidence="2">histidine kinase</fullName>
        <ecNumber evidence="2">2.7.13.3</ecNumber>
    </recommendedName>
</protein>
<dbReference type="InterPro" id="IPR050482">
    <property type="entry name" value="Sensor_HK_TwoCompSys"/>
</dbReference>
<dbReference type="InterPro" id="IPR000700">
    <property type="entry name" value="PAS-assoc_C"/>
</dbReference>
<evidence type="ECO:0000313" key="11">
    <source>
        <dbReference type="EMBL" id="ASQ41203.1"/>
    </source>
</evidence>
<dbReference type="InterPro" id="IPR000014">
    <property type="entry name" value="PAS"/>
</dbReference>
<dbReference type="CDD" id="cd16917">
    <property type="entry name" value="HATPase_UhpB-NarQ-NarX-like"/>
    <property type="match status" value="1"/>
</dbReference>
<comment type="catalytic activity">
    <reaction evidence="1">
        <text>ATP + protein L-histidine = ADP + protein N-phospho-L-histidine.</text>
        <dbReference type="EC" id="2.7.13.3"/>
    </reaction>
</comment>
<dbReference type="Pfam" id="PF08448">
    <property type="entry name" value="PAS_4"/>
    <property type="match status" value="1"/>
</dbReference>
<reference evidence="11" key="1">
    <citation type="submission" date="2016-11" db="EMBL/GenBank/DDBJ databases">
        <title>Region harboring genes involved in magnetosome formation of Candidatus Magnetananas rongchenensis.</title>
        <authorList>
            <person name="Wang M."/>
            <person name="Chen Y.-R."/>
            <person name="Zhang W."/>
            <person name="Pan H."/>
            <person name="Xiao T."/>
            <person name="Wu L.-F."/>
        </authorList>
    </citation>
    <scope>NUCLEOTIDE SEQUENCE</scope>
</reference>
<evidence type="ECO:0000256" key="1">
    <source>
        <dbReference type="ARBA" id="ARBA00000085"/>
    </source>
</evidence>
<dbReference type="GO" id="GO:0000155">
    <property type="term" value="F:phosphorelay sensor kinase activity"/>
    <property type="evidence" value="ECO:0007669"/>
    <property type="project" value="InterPro"/>
</dbReference>
<dbReference type="PANTHER" id="PTHR24421">
    <property type="entry name" value="NITRATE/NITRITE SENSOR PROTEIN NARX-RELATED"/>
    <property type="match status" value="1"/>
</dbReference>
<dbReference type="SUPFAM" id="SSF55785">
    <property type="entry name" value="PYP-like sensor domain (PAS domain)"/>
    <property type="match status" value="1"/>
</dbReference>
<dbReference type="Gene3D" id="1.20.5.1930">
    <property type="match status" value="1"/>
</dbReference>
<evidence type="ECO:0000256" key="5">
    <source>
        <dbReference type="ARBA" id="ARBA00022741"/>
    </source>
</evidence>
<dbReference type="Gene3D" id="3.30.450.20">
    <property type="entry name" value="PAS domain"/>
    <property type="match status" value="1"/>
</dbReference>
<dbReference type="EC" id="2.7.13.3" evidence="2"/>
<dbReference type="Pfam" id="PF02518">
    <property type="entry name" value="HATPase_c"/>
    <property type="match status" value="1"/>
</dbReference>
<evidence type="ECO:0000256" key="7">
    <source>
        <dbReference type="ARBA" id="ARBA00022840"/>
    </source>
</evidence>
<evidence type="ECO:0000256" key="4">
    <source>
        <dbReference type="ARBA" id="ARBA00022679"/>
    </source>
</evidence>
<accession>A0A3S6J6J0</accession>
<organism evidence="11">
    <name type="scientific">Candidatus Magnetananas rongchengensis</name>
    <dbReference type="NCBI Taxonomy" id="1463558"/>
    <lineage>
        <taxon>Bacteria</taxon>
        <taxon>Pseudomonadati</taxon>
        <taxon>Thermodesulfobacteriota</taxon>
        <taxon>Desulfobacteria</taxon>
        <taxon>Desulfobacterales</taxon>
        <taxon>Desulfobacteraceae</taxon>
        <taxon>Candidatus Magnetananas</taxon>
    </lineage>
</organism>
<evidence type="ECO:0000259" key="9">
    <source>
        <dbReference type="PROSITE" id="PS50112"/>
    </source>
</evidence>
<dbReference type="NCBIfam" id="TIGR00229">
    <property type="entry name" value="sensory_box"/>
    <property type="match status" value="1"/>
</dbReference>
<feature type="domain" description="PAC" evidence="10">
    <location>
        <begin position="73"/>
        <end position="127"/>
    </location>
</feature>
<evidence type="ECO:0000256" key="8">
    <source>
        <dbReference type="ARBA" id="ARBA00023012"/>
    </source>
</evidence>
<dbReference type="CDD" id="cd00130">
    <property type="entry name" value="PAS"/>
    <property type="match status" value="1"/>
</dbReference>